<dbReference type="Pfam" id="PF13689">
    <property type="entry name" value="DUF4154"/>
    <property type="match status" value="1"/>
</dbReference>
<gene>
    <name evidence="1" type="ORF">D0Y50_13405</name>
</gene>
<proteinExistence type="predicted"/>
<dbReference type="KEGG" id="salm:D0Y50_13405"/>
<name>A0A346NNZ6_9ALTE</name>
<protein>
    <submittedName>
        <fullName evidence="1">YfiR family protein</fullName>
    </submittedName>
</protein>
<dbReference type="OrthoDB" id="277577at2"/>
<dbReference type="EMBL" id="CP031769">
    <property type="protein sequence ID" value="AXR07253.1"/>
    <property type="molecule type" value="Genomic_DNA"/>
</dbReference>
<dbReference type="Proteomes" id="UP000262073">
    <property type="component" value="Chromosome"/>
</dbReference>
<reference evidence="1 2" key="1">
    <citation type="submission" date="2018-08" db="EMBL/GenBank/DDBJ databases">
        <title>Salinimonas sediminis sp. nov., a piezophilic bacterium isolated from a deep-sea sediment sample from the New Britain Trench.</title>
        <authorList>
            <person name="Cao J."/>
        </authorList>
    </citation>
    <scope>NUCLEOTIDE SEQUENCE [LARGE SCALE GENOMIC DNA]</scope>
    <source>
        <strain evidence="1 2">N102</strain>
    </source>
</reference>
<accession>A0A346NNZ6</accession>
<organism evidence="1 2">
    <name type="scientific">Salinimonas sediminis</name>
    <dbReference type="NCBI Taxonomy" id="2303538"/>
    <lineage>
        <taxon>Bacteria</taxon>
        <taxon>Pseudomonadati</taxon>
        <taxon>Pseudomonadota</taxon>
        <taxon>Gammaproteobacteria</taxon>
        <taxon>Alteromonadales</taxon>
        <taxon>Alteromonadaceae</taxon>
        <taxon>Alteromonas/Salinimonas group</taxon>
        <taxon>Salinimonas</taxon>
    </lineage>
</organism>
<evidence type="ECO:0000313" key="2">
    <source>
        <dbReference type="Proteomes" id="UP000262073"/>
    </source>
</evidence>
<sequence>MAHQPAAFGFFLSLLMRALFVFAVASVCLFQTAEASLPKVDKLKAAYMYNFTRFISWPADHPQPLVFCVQQPTDFVAFFHALINSKPGRDKRNDLRIIELSAAARCDLAYLPGPQIDFPALTPATLIITDAPAPPGLAAVFTFYQEHNRLRFEIDTAQSERLNLTISSELLKVAKIK</sequence>
<keyword evidence="2" id="KW-1185">Reference proteome</keyword>
<dbReference type="AlphaFoldDB" id="A0A346NNZ6"/>
<dbReference type="InterPro" id="IPR025293">
    <property type="entry name" value="YfiR/HmsC-like"/>
</dbReference>
<evidence type="ECO:0000313" key="1">
    <source>
        <dbReference type="EMBL" id="AXR07253.1"/>
    </source>
</evidence>